<accession>K5ZJG2</accession>
<evidence type="ECO:0000313" key="4">
    <source>
        <dbReference type="Proteomes" id="UP000006271"/>
    </source>
</evidence>
<dbReference type="GO" id="GO:0016757">
    <property type="term" value="F:glycosyltransferase activity"/>
    <property type="evidence" value="ECO:0007669"/>
    <property type="project" value="InterPro"/>
</dbReference>
<dbReference type="PANTHER" id="PTHR46401:SF2">
    <property type="entry name" value="GLYCOSYLTRANSFERASE WBBK-RELATED"/>
    <property type="match status" value="1"/>
</dbReference>
<comment type="caution">
    <text evidence="3">The sequence shown here is derived from an EMBL/GenBank/DDBJ whole genome shotgun (WGS) entry which is preliminary data.</text>
</comment>
<dbReference type="Proteomes" id="UP000006271">
    <property type="component" value="Unassembled WGS sequence"/>
</dbReference>
<dbReference type="InterPro" id="IPR001296">
    <property type="entry name" value="Glyco_trans_1"/>
</dbReference>
<dbReference type="EMBL" id="AGZQ01000002">
    <property type="protein sequence ID" value="EKN15849.1"/>
    <property type="molecule type" value="Genomic_DNA"/>
</dbReference>
<dbReference type="GO" id="GO:0009103">
    <property type="term" value="P:lipopolysaccharide biosynthetic process"/>
    <property type="evidence" value="ECO:0007669"/>
    <property type="project" value="TreeGrafter"/>
</dbReference>
<protein>
    <recommendedName>
        <fullName evidence="2">Glycosyl transferase family 1 domain-containing protein</fullName>
    </recommendedName>
</protein>
<organism evidence="3 4">
    <name type="scientific">Parabacteroides merdae CL03T12C32</name>
    <dbReference type="NCBI Taxonomy" id="999420"/>
    <lineage>
        <taxon>Bacteria</taxon>
        <taxon>Pseudomonadati</taxon>
        <taxon>Bacteroidota</taxon>
        <taxon>Bacteroidia</taxon>
        <taxon>Bacteroidales</taxon>
        <taxon>Tannerellaceae</taxon>
        <taxon>Parabacteroides</taxon>
    </lineage>
</organism>
<dbReference type="CDD" id="cd03801">
    <property type="entry name" value="GT4_PimA-like"/>
    <property type="match status" value="1"/>
</dbReference>
<dbReference type="HOGENOM" id="CLU_053837_0_0_10"/>
<gene>
    <name evidence="3" type="ORF">HMPREF1060_00487</name>
</gene>
<keyword evidence="1" id="KW-0808">Transferase</keyword>
<dbReference type="Gene3D" id="3.40.50.2000">
    <property type="entry name" value="Glycogen Phosphorylase B"/>
    <property type="match status" value="2"/>
</dbReference>
<evidence type="ECO:0000256" key="1">
    <source>
        <dbReference type="ARBA" id="ARBA00022679"/>
    </source>
</evidence>
<reference evidence="3 4" key="1">
    <citation type="submission" date="2012-02" db="EMBL/GenBank/DDBJ databases">
        <title>The Genome Sequence of Parabacteroides merdae CL03T12C32.</title>
        <authorList>
            <consortium name="The Broad Institute Genome Sequencing Platform"/>
            <person name="Earl A."/>
            <person name="Ward D."/>
            <person name="Feldgarden M."/>
            <person name="Gevers D."/>
            <person name="Zitomersky N.L."/>
            <person name="Coyne M.J."/>
            <person name="Comstock L.E."/>
            <person name="Young S.K."/>
            <person name="Zeng Q."/>
            <person name="Gargeya S."/>
            <person name="Fitzgerald M."/>
            <person name="Haas B."/>
            <person name="Abouelleil A."/>
            <person name="Alvarado L."/>
            <person name="Arachchi H.M."/>
            <person name="Berlin A."/>
            <person name="Chapman S.B."/>
            <person name="Gearin G."/>
            <person name="Goldberg J."/>
            <person name="Griggs A."/>
            <person name="Gujja S."/>
            <person name="Hansen M."/>
            <person name="Heiman D."/>
            <person name="Howarth C."/>
            <person name="Larimer J."/>
            <person name="Lui A."/>
            <person name="MacDonald P.J.P."/>
            <person name="McCowen C."/>
            <person name="Montmayeur A."/>
            <person name="Murphy C."/>
            <person name="Neiman D."/>
            <person name="Pearson M."/>
            <person name="Priest M."/>
            <person name="Roberts A."/>
            <person name="Saif S."/>
            <person name="Shea T."/>
            <person name="Sisk P."/>
            <person name="Stolte C."/>
            <person name="Sykes S."/>
            <person name="Wortman J."/>
            <person name="Nusbaum C."/>
            <person name="Birren B."/>
        </authorList>
    </citation>
    <scope>NUCLEOTIDE SEQUENCE [LARGE SCALE GENOMIC DNA]</scope>
    <source>
        <strain evidence="3 4">CL03T12C32</strain>
    </source>
</reference>
<evidence type="ECO:0000259" key="2">
    <source>
        <dbReference type="Pfam" id="PF00534"/>
    </source>
</evidence>
<feature type="domain" description="Glycosyl transferase family 1" evidence="2">
    <location>
        <begin position="198"/>
        <end position="360"/>
    </location>
</feature>
<dbReference type="Pfam" id="PF00534">
    <property type="entry name" value="Glycos_transf_1"/>
    <property type="match status" value="1"/>
</dbReference>
<dbReference type="SUPFAM" id="SSF53756">
    <property type="entry name" value="UDP-Glycosyltransferase/glycogen phosphorylase"/>
    <property type="match status" value="1"/>
</dbReference>
<dbReference type="PANTHER" id="PTHR46401">
    <property type="entry name" value="GLYCOSYLTRANSFERASE WBBK-RELATED"/>
    <property type="match status" value="1"/>
</dbReference>
<proteinExistence type="predicted"/>
<evidence type="ECO:0000313" key="3">
    <source>
        <dbReference type="EMBL" id="EKN15849.1"/>
    </source>
</evidence>
<name>K5ZJG2_9BACT</name>
<dbReference type="AlphaFoldDB" id="K5ZJG2"/>
<sequence length="393" mass="44557">MSGSGTWISGMNDLLSTYYPDVQIANVTIAKVDTVREEIVRGRSQWVLPKKTTAGDMDLFVKIIDSYHPDIIQIWGTEFFWATIPFETICPNVPVILDMQGFYSSVLDVLYGDLTMQEIIRCFSIKEFLRPSSSLIALSRRLHKSVNREEEVIRKYKIISVQSNWVKGNVNLLNPKATIYETRIALRPQFFQAVKWNLNRMEPYTIFSTASMIEPTKGSFTLLKAFREVKRLLPQTKLLFAGSIQTGIRKSGYMRLMEQFIYLNGLSDSISFLGSLNTDDLIKAYLHSNVFVNPSYAESYSLILAESTYLGVPTVATYAGAMGELGSSKSLLYFSKYDYRACASKIISILTNRELAVKLSIQSITFSEKKHDPKTVAETQFSIYRSVLGQLNK</sequence>